<dbReference type="PANTHER" id="PTHR37422:SF13">
    <property type="entry name" value="LIPOPOLYSACCHARIDE BIOSYNTHESIS PROTEIN PA4999-RELATED"/>
    <property type="match status" value="1"/>
</dbReference>
<dbReference type="AlphaFoldDB" id="A0A1G1SF37"/>
<reference evidence="8 9" key="1">
    <citation type="submission" date="2019-02" db="EMBL/GenBank/DDBJ databases">
        <title>Bacteria dissemination in different level of health care in South Africa: the effectiveness of infections prevention and control.</title>
        <authorList>
            <person name="Shobo C."/>
            <person name="Amoako D.G."/>
            <person name="Allam M."/>
            <person name="Ismail A."/>
            <person name="Bester L.A."/>
            <person name="Essack S.Y."/>
        </authorList>
    </citation>
    <scope>NUCLEOTIDE SEQUENCE [LARGE SCALE GENOMIC DNA]</scope>
    <source>
        <strain evidence="8 9">2SIL2</strain>
    </source>
</reference>
<evidence type="ECO:0000313" key="10">
    <source>
        <dbReference type="Proteomes" id="UP000429730"/>
    </source>
</evidence>
<feature type="transmembrane region" description="Helical" evidence="5">
    <location>
        <begin position="202"/>
        <end position="219"/>
    </location>
</feature>
<evidence type="ECO:0000256" key="4">
    <source>
        <dbReference type="ARBA" id="ARBA00023136"/>
    </source>
</evidence>
<keyword evidence="8" id="KW-0436">Ligase</keyword>
<comment type="subcellular location">
    <subcellularLocation>
        <location evidence="1">Membrane</location>
        <topology evidence="1">Multi-pass membrane protein</topology>
    </subcellularLocation>
</comment>
<dbReference type="RefSeq" id="WP_002401289.1">
    <property type="nucleotide sequence ID" value="NZ_CAAKOF010000031.1"/>
</dbReference>
<name>A0A1G1SF37_ENTFL</name>
<feature type="transmembrane region" description="Helical" evidence="5">
    <location>
        <begin position="73"/>
        <end position="92"/>
    </location>
</feature>
<dbReference type="GO" id="GO:0016020">
    <property type="term" value="C:membrane"/>
    <property type="evidence" value="ECO:0007669"/>
    <property type="project" value="UniProtKB-SubCell"/>
</dbReference>
<dbReference type="InterPro" id="IPR007016">
    <property type="entry name" value="O-antigen_ligase-rel_domated"/>
</dbReference>
<dbReference type="Proteomes" id="UP000429730">
    <property type="component" value="Unassembled WGS sequence"/>
</dbReference>
<protein>
    <submittedName>
        <fullName evidence="8">O-antigen ligase domain-containing protein</fullName>
    </submittedName>
</protein>
<dbReference type="PANTHER" id="PTHR37422">
    <property type="entry name" value="TEICHURONIC ACID BIOSYNTHESIS PROTEIN TUAE"/>
    <property type="match status" value="1"/>
</dbReference>
<evidence type="ECO:0000313" key="7">
    <source>
        <dbReference type="EMBL" id="MXS54101.1"/>
    </source>
</evidence>
<accession>A0A1G1SF37</accession>
<proteinExistence type="predicted"/>
<gene>
    <name evidence="8" type="ORF">EY666_09530</name>
    <name evidence="7" type="ORF">GTI81_15535</name>
</gene>
<keyword evidence="4 5" id="KW-0472">Membrane</keyword>
<dbReference type="Pfam" id="PF04932">
    <property type="entry name" value="Wzy_C"/>
    <property type="match status" value="1"/>
</dbReference>
<sequence>MWVNNFLEKTKLPFLIIFEFMLLLRTISLYSLLPSKVDTLVFGLISIWAMVYILNQMFFILKNKRFKQFDPMLVIFIVMLFFVTLIHYQTYFIANLKLVIWQAIFLLVIYQIGKEQDKKTFKVLEKILLIVWGLLVVIAICMFFIQYSYTAPLDKIYNGLRIGFFENRLYGVFADPNFAATISVVSIILSVSLLFQTTLKKWKWLLIMNTLIQWIYITLSGSRTAFVELMVIIFVGSFFVVYQKTTEKKLGLQLLYSIITSIGMVFFAYIATKLIERGMLAILDLWNNVEYKSTTNVSKNRPDVSLDRPDVENKTDISNNRFGLWKSSFEIFQSNIWFGTSPRNLVTYAQHYLPNTLIAVKQQTSHNFFFYTLATTGLAGTIPLILFLINKILTTLQVLFSKKINIFNDNFLRNVLIVLTILVSAMFLTELILVNKIGTFLFWLYLGSVSSQLVKNNNKFLFWR</sequence>
<keyword evidence="2 5" id="KW-0812">Transmembrane</keyword>
<feature type="transmembrane region" description="Helical" evidence="5">
    <location>
        <begin position="98"/>
        <end position="115"/>
    </location>
</feature>
<dbReference type="EMBL" id="SIYF01000223">
    <property type="protein sequence ID" value="TKK85036.1"/>
    <property type="molecule type" value="Genomic_DNA"/>
</dbReference>
<feature type="domain" description="O-antigen ligase-related" evidence="6">
    <location>
        <begin position="211"/>
        <end position="383"/>
    </location>
</feature>
<evidence type="ECO:0000256" key="1">
    <source>
        <dbReference type="ARBA" id="ARBA00004141"/>
    </source>
</evidence>
<dbReference type="Proteomes" id="UP000305511">
    <property type="component" value="Unassembled WGS sequence"/>
</dbReference>
<feature type="transmembrane region" description="Helical" evidence="5">
    <location>
        <begin position="127"/>
        <end position="149"/>
    </location>
</feature>
<evidence type="ECO:0000256" key="5">
    <source>
        <dbReference type="SAM" id="Phobius"/>
    </source>
</evidence>
<dbReference type="InterPro" id="IPR051533">
    <property type="entry name" value="WaaL-like"/>
</dbReference>
<dbReference type="EMBL" id="WVTJ01000064">
    <property type="protein sequence ID" value="MXS54101.1"/>
    <property type="molecule type" value="Genomic_DNA"/>
</dbReference>
<feature type="transmembrane region" description="Helical" evidence="5">
    <location>
        <begin position="39"/>
        <end position="61"/>
    </location>
</feature>
<feature type="transmembrane region" description="Helical" evidence="5">
    <location>
        <begin position="12"/>
        <end position="33"/>
    </location>
</feature>
<feature type="transmembrane region" description="Helical" evidence="5">
    <location>
        <begin position="368"/>
        <end position="390"/>
    </location>
</feature>
<evidence type="ECO:0000256" key="2">
    <source>
        <dbReference type="ARBA" id="ARBA00022692"/>
    </source>
</evidence>
<feature type="transmembrane region" description="Helical" evidence="5">
    <location>
        <begin position="437"/>
        <end position="454"/>
    </location>
</feature>
<evidence type="ECO:0000256" key="3">
    <source>
        <dbReference type="ARBA" id="ARBA00022989"/>
    </source>
</evidence>
<keyword evidence="3 5" id="KW-1133">Transmembrane helix</keyword>
<feature type="transmembrane region" description="Helical" evidence="5">
    <location>
        <begin position="169"/>
        <end position="195"/>
    </location>
</feature>
<feature type="transmembrane region" description="Helical" evidence="5">
    <location>
        <begin position="225"/>
        <end position="242"/>
    </location>
</feature>
<dbReference type="GO" id="GO:0016874">
    <property type="term" value="F:ligase activity"/>
    <property type="evidence" value="ECO:0007669"/>
    <property type="project" value="UniProtKB-KW"/>
</dbReference>
<evidence type="ECO:0000313" key="8">
    <source>
        <dbReference type="EMBL" id="TKK85036.1"/>
    </source>
</evidence>
<feature type="transmembrane region" description="Helical" evidence="5">
    <location>
        <begin position="411"/>
        <end position="431"/>
    </location>
</feature>
<reference evidence="7 10" key="2">
    <citation type="submission" date="2019-04" db="EMBL/GenBank/DDBJ databases">
        <title>Step-wise assembly of the neonatal virome modulated by breast feeding.</title>
        <authorList>
            <person name="Liang G."/>
            <person name="Bushman F."/>
        </authorList>
    </citation>
    <scope>NUCLEOTIDE SEQUENCE [LARGE SCALE GENOMIC DNA]</scope>
    <source>
        <strain evidence="7 10">E3754</strain>
    </source>
</reference>
<comment type="caution">
    <text evidence="8">The sequence shown here is derived from an EMBL/GenBank/DDBJ whole genome shotgun (WGS) entry which is preliminary data.</text>
</comment>
<evidence type="ECO:0000313" key="9">
    <source>
        <dbReference type="Proteomes" id="UP000305511"/>
    </source>
</evidence>
<evidence type="ECO:0000259" key="6">
    <source>
        <dbReference type="Pfam" id="PF04932"/>
    </source>
</evidence>
<feature type="transmembrane region" description="Helical" evidence="5">
    <location>
        <begin position="254"/>
        <end position="271"/>
    </location>
</feature>
<organism evidence="8 9">
    <name type="scientific">Enterococcus faecalis</name>
    <name type="common">Streptococcus faecalis</name>
    <dbReference type="NCBI Taxonomy" id="1351"/>
    <lineage>
        <taxon>Bacteria</taxon>
        <taxon>Bacillati</taxon>
        <taxon>Bacillota</taxon>
        <taxon>Bacilli</taxon>
        <taxon>Lactobacillales</taxon>
        <taxon>Enterococcaceae</taxon>
        <taxon>Enterococcus</taxon>
    </lineage>
</organism>